<dbReference type="GO" id="GO:0008379">
    <property type="term" value="F:thioredoxin peroxidase activity"/>
    <property type="evidence" value="ECO:0007669"/>
    <property type="project" value="TreeGrafter"/>
</dbReference>
<sequence>MRLKSETAIAIPEVLQSHCFRFVILSAFATMPSASSMRRAGSLLARLALREAEPVAASGVSSTFAGVRAIGNAAASGGISSLAKLTARNVVTRGLSSSSACRLDSDVYSMDTIMYPMPQVRVGATAPDFSAPAVVDGEISKISLSDYKGKYVCLFFYPKDFTFVCPTEIIAFSDRAKEFADLNCQLIAASTDTEECHLAWIRTPRNRGGLGFMQIPILADTTKEISARYGVLIEKLGIALRGLFIINPEGVVQHITVNDLPIGRSVDEALRTLQAIQFHAKHGEVCPANWHPGSKTMVADSEKSLEYFKEVKEDESPFGSKLKVIGSKAEYDNLVAAGGPLVVDFYAPWCGKCRQIGPFLDSLVDKYPGVTFAKFDTTAPALEALSGQLGVQALPAFRFFKGGKEAREAVTGYKKKLLEEAVAELL</sequence>
<dbReference type="Pfam" id="PF10417">
    <property type="entry name" value="1-cysPrx_C"/>
    <property type="match status" value="1"/>
</dbReference>
<dbReference type="GO" id="GO:0042744">
    <property type="term" value="P:hydrogen peroxide catabolic process"/>
    <property type="evidence" value="ECO:0007669"/>
    <property type="project" value="TreeGrafter"/>
</dbReference>
<evidence type="ECO:0000256" key="4">
    <source>
        <dbReference type="ARBA" id="ARBA00022862"/>
    </source>
</evidence>
<comment type="similarity">
    <text evidence="1">Belongs to the peroxiredoxin family. AhpC/Prx1 subfamily.</text>
</comment>
<dbReference type="Gene3D" id="3.40.30.10">
    <property type="entry name" value="Glutaredoxin"/>
    <property type="match status" value="2"/>
</dbReference>
<name>A0AAD3DWP0_9CHLO</name>
<keyword evidence="3" id="KW-0575">Peroxidase</keyword>
<reference evidence="11 12" key="1">
    <citation type="journal article" date="2021" name="Sci. Rep.">
        <title>Genome sequencing of the multicellular alga Astrephomene provides insights into convergent evolution of germ-soma differentiation.</title>
        <authorList>
            <person name="Yamashita S."/>
            <person name="Yamamoto K."/>
            <person name="Matsuzaki R."/>
            <person name="Suzuki S."/>
            <person name="Yamaguchi H."/>
            <person name="Hirooka S."/>
            <person name="Minakuchi Y."/>
            <person name="Miyagishima S."/>
            <person name="Kawachi M."/>
            <person name="Toyoda A."/>
            <person name="Nozaki H."/>
        </authorList>
    </citation>
    <scope>NUCLEOTIDE SEQUENCE [LARGE SCALE GENOMIC DNA]</scope>
    <source>
        <strain evidence="11 12">NIES-4017</strain>
    </source>
</reference>
<keyword evidence="6" id="KW-1015">Disulfide bond</keyword>
<dbReference type="GO" id="GO:0006979">
    <property type="term" value="P:response to oxidative stress"/>
    <property type="evidence" value="ECO:0007669"/>
    <property type="project" value="TreeGrafter"/>
</dbReference>
<dbReference type="Pfam" id="PF00578">
    <property type="entry name" value="AhpC-TSA"/>
    <property type="match status" value="1"/>
</dbReference>
<evidence type="ECO:0000256" key="6">
    <source>
        <dbReference type="ARBA" id="ARBA00023157"/>
    </source>
</evidence>
<dbReference type="CDD" id="cd03015">
    <property type="entry name" value="PRX_Typ2cys"/>
    <property type="match status" value="1"/>
</dbReference>
<dbReference type="PROSITE" id="PS51352">
    <property type="entry name" value="THIOREDOXIN_2"/>
    <property type="match status" value="2"/>
</dbReference>
<dbReference type="PANTHER" id="PTHR10681:SF171">
    <property type="entry name" value="PEROXIREDOXIN 4"/>
    <property type="match status" value="1"/>
</dbReference>
<protein>
    <recommendedName>
        <fullName evidence="2">thioredoxin-dependent peroxiredoxin</fullName>
        <ecNumber evidence="2">1.11.1.24</ecNumber>
    </recommendedName>
</protein>
<feature type="domain" description="Thioredoxin" evidence="10">
    <location>
        <begin position="296"/>
        <end position="426"/>
    </location>
</feature>
<evidence type="ECO:0000256" key="7">
    <source>
        <dbReference type="ARBA" id="ARBA00023284"/>
    </source>
</evidence>
<comment type="catalytic activity">
    <reaction evidence="9">
        <text>a hydroperoxide + [thioredoxin]-dithiol = an alcohol + [thioredoxin]-disulfide + H2O</text>
        <dbReference type="Rhea" id="RHEA:62620"/>
        <dbReference type="Rhea" id="RHEA-COMP:10698"/>
        <dbReference type="Rhea" id="RHEA-COMP:10700"/>
        <dbReference type="ChEBI" id="CHEBI:15377"/>
        <dbReference type="ChEBI" id="CHEBI:29950"/>
        <dbReference type="ChEBI" id="CHEBI:30879"/>
        <dbReference type="ChEBI" id="CHEBI:35924"/>
        <dbReference type="ChEBI" id="CHEBI:50058"/>
        <dbReference type="EC" id="1.11.1.24"/>
    </reaction>
</comment>
<evidence type="ECO:0000256" key="5">
    <source>
        <dbReference type="ARBA" id="ARBA00023002"/>
    </source>
</evidence>
<dbReference type="PANTHER" id="PTHR10681">
    <property type="entry name" value="THIOREDOXIN PEROXIDASE"/>
    <property type="match status" value="1"/>
</dbReference>
<evidence type="ECO:0000259" key="10">
    <source>
        <dbReference type="PROSITE" id="PS51352"/>
    </source>
</evidence>
<dbReference type="InterPro" id="IPR013766">
    <property type="entry name" value="Thioredoxin_domain"/>
</dbReference>
<evidence type="ECO:0000256" key="2">
    <source>
        <dbReference type="ARBA" id="ARBA00013017"/>
    </source>
</evidence>
<evidence type="ECO:0000256" key="1">
    <source>
        <dbReference type="ARBA" id="ARBA00009796"/>
    </source>
</evidence>
<comment type="function">
    <text evidence="8">Thiol-specific peroxidase that catalyzes the reduction of hydrogen peroxide and organic hydroperoxides to water and alcohols, respectively. Plays a role in cell protection against oxidative stress by detoxifying peroxides. May be an antioxidant enzyme particularly in the developing shoot and photosynthesizing leaf.</text>
</comment>
<evidence type="ECO:0000256" key="3">
    <source>
        <dbReference type="ARBA" id="ARBA00022559"/>
    </source>
</evidence>
<dbReference type="PRINTS" id="PR00421">
    <property type="entry name" value="THIOREDOXIN"/>
</dbReference>
<dbReference type="GO" id="GO:0045454">
    <property type="term" value="P:cell redox homeostasis"/>
    <property type="evidence" value="ECO:0007669"/>
    <property type="project" value="TreeGrafter"/>
</dbReference>
<organism evidence="11 12">
    <name type="scientific">Astrephomene gubernaculifera</name>
    <dbReference type="NCBI Taxonomy" id="47775"/>
    <lineage>
        <taxon>Eukaryota</taxon>
        <taxon>Viridiplantae</taxon>
        <taxon>Chlorophyta</taxon>
        <taxon>core chlorophytes</taxon>
        <taxon>Chlorophyceae</taxon>
        <taxon>CS clade</taxon>
        <taxon>Chlamydomonadales</taxon>
        <taxon>Astrephomenaceae</taxon>
        <taxon>Astrephomene</taxon>
    </lineage>
</organism>
<comment type="caution">
    <text evidence="11">The sequence shown here is derived from an EMBL/GenBank/DDBJ whole genome shotgun (WGS) entry which is preliminary data.</text>
</comment>
<dbReference type="FunFam" id="3.40.30.10:FF:000003">
    <property type="entry name" value="Peroxiredoxin 1"/>
    <property type="match status" value="1"/>
</dbReference>
<dbReference type="EC" id="1.11.1.24" evidence="2"/>
<accession>A0AAD3DWP0</accession>
<dbReference type="InterPro" id="IPR036249">
    <property type="entry name" value="Thioredoxin-like_sf"/>
</dbReference>
<dbReference type="CDD" id="cd02947">
    <property type="entry name" value="TRX_family"/>
    <property type="match status" value="1"/>
</dbReference>
<proteinExistence type="inferred from homology"/>
<gene>
    <name evidence="11" type="ORF">Agub_g11257</name>
</gene>
<dbReference type="SUPFAM" id="SSF52833">
    <property type="entry name" value="Thioredoxin-like"/>
    <property type="match status" value="2"/>
</dbReference>
<keyword evidence="12" id="KW-1185">Reference proteome</keyword>
<dbReference type="AlphaFoldDB" id="A0AAD3DWP0"/>
<dbReference type="GO" id="GO:0033554">
    <property type="term" value="P:cellular response to stress"/>
    <property type="evidence" value="ECO:0007669"/>
    <property type="project" value="TreeGrafter"/>
</dbReference>
<dbReference type="InterPro" id="IPR050217">
    <property type="entry name" value="Peroxiredoxin"/>
</dbReference>
<dbReference type="EMBL" id="BMAR01000028">
    <property type="protein sequence ID" value="GFR49243.1"/>
    <property type="molecule type" value="Genomic_DNA"/>
</dbReference>
<dbReference type="InterPro" id="IPR019479">
    <property type="entry name" value="Peroxiredoxin_C"/>
</dbReference>
<feature type="domain" description="Thioredoxin" evidence="10">
    <location>
        <begin position="120"/>
        <end position="278"/>
    </location>
</feature>
<evidence type="ECO:0000313" key="11">
    <source>
        <dbReference type="EMBL" id="GFR49243.1"/>
    </source>
</evidence>
<dbReference type="Proteomes" id="UP001054857">
    <property type="component" value="Unassembled WGS sequence"/>
</dbReference>
<dbReference type="GO" id="GO:0005829">
    <property type="term" value="C:cytosol"/>
    <property type="evidence" value="ECO:0007669"/>
    <property type="project" value="TreeGrafter"/>
</dbReference>
<evidence type="ECO:0000256" key="9">
    <source>
        <dbReference type="ARBA" id="ARBA00049091"/>
    </source>
</evidence>
<dbReference type="InterPro" id="IPR000866">
    <property type="entry name" value="AhpC/TSA"/>
</dbReference>
<evidence type="ECO:0000256" key="8">
    <source>
        <dbReference type="ARBA" id="ARBA00045169"/>
    </source>
</evidence>
<dbReference type="Pfam" id="PF00085">
    <property type="entry name" value="Thioredoxin"/>
    <property type="match status" value="1"/>
</dbReference>
<keyword evidence="4" id="KW-0049">Antioxidant</keyword>
<keyword evidence="5" id="KW-0560">Oxidoreductase</keyword>
<evidence type="ECO:0000313" key="12">
    <source>
        <dbReference type="Proteomes" id="UP001054857"/>
    </source>
</evidence>
<keyword evidence="7" id="KW-0676">Redox-active center</keyword>